<accession>A0A1S8TLZ1</accession>
<dbReference type="Gene3D" id="3.40.190.10">
    <property type="entry name" value="Periplasmic binding protein-like II"/>
    <property type="match status" value="3"/>
</dbReference>
<organism evidence="2 3">
    <name type="scientific">Clostridium puniceum</name>
    <dbReference type="NCBI Taxonomy" id="29367"/>
    <lineage>
        <taxon>Bacteria</taxon>
        <taxon>Bacillati</taxon>
        <taxon>Bacillota</taxon>
        <taxon>Clostridia</taxon>
        <taxon>Eubacteriales</taxon>
        <taxon>Clostridiaceae</taxon>
        <taxon>Clostridium</taxon>
    </lineage>
</organism>
<dbReference type="EMBL" id="LZZM01000119">
    <property type="protein sequence ID" value="OOM78788.1"/>
    <property type="molecule type" value="Genomic_DNA"/>
</dbReference>
<name>A0A1S8TLZ1_9CLOT</name>
<evidence type="ECO:0000256" key="1">
    <source>
        <dbReference type="SAM" id="SignalP"/>
    </source>
</evidence>
<dbReference type="STRING" id="29367.CLPUN_18360"/>
<dbReference type="RefSeq" id="WP_077846999.1">
    <property type="nucleotide sequence ID" value="NZ_LZZM01000119.1"/>
</dbReference>
<protein>
    <submittedName>
        <fullName evidence="2">Putative sugar-binding periplasmic protein</fullName>
    </submittedName>
</protein>
<feature type="chain" id="PRO_5039091361" evidence="1">
    <location>
        <begin position="24"/>
        <end position="487"/>
    </location>
</feature>
<keyword evidence="3" id="KW-1185">Reference proteome</keyword>
<proteinExistence type="predicted"/>
<dbReference type="PROSITE" id="PS51257">
    <property type="entry name" value="PROKAR_LIPOPROTEIN"/>
    <property type="match status" value="1"/>
</dbReference>
<dbReference type="SUPFAM" id="SSF53850">
    <property type="entry name" value="Periplasmic binding protein-like II"/>
    <property type="match status" value="1"/>
</dbReference>
<sequence>MKKRVKILVALGVATVMSMSALAGCAGKSSGGSSAQNTKEVKKPEKILWYINVGLSAQQKYEEWKIDFTKKTGIELDFTPMNNNDYKQNLELAFASKKAPDVFNLAGEDDLPRYASQGALADLTDLVKASGLITNENKAAWDSVTIDGKIYGVPFELNSGTITYVRKDWLDKLGLKVPTTYDEYINMLRAFKTLPECKTPVTAAKLYEDQAVTYLKDFYQDATPEFTKVDGKWVDGMQQENMKGALKRMQDAYKEGLLDQEVVTNTTSACRDKWFSGGVGVFNYWAANWAPQLDDRLKANVPTAQMVAIPPIKESKNYLLRVPAVTCISKDCKNVEGVFKYFVQYMHDGGEGQILFQNGVEGVHWKQDGDYITMLENPENPKEPLQKAFYAPYSAITPMKDSTKNIVVDSRVTSSNQLMAKYGIQSIARPVSKKLAKINGDLIKLKAKSIAQIVMGKSSVEDGFNAYINEAKNLGIDDVIKEMNGDK</sequence>
<dbReference type="Proteomes" id="UP000190890">
    <property type="component" value="Unassembled WGS sequence"/>
</dbReference>
<dbReference type="OrthoDB" id="2644263at2"/>
<dbReference type="Pfam" id="PF01547">
    <property type="entry name" value="SBP_bac_1"/>
    <property type="match status" value="1"/>
</dbReference>
<reference evidence="2 3" key="1">
    <citation type="submission" date="2016-05" db="EMBL/GenBank/DDBJ databases">
        <title>Microbial solvent formation.</title>
        <authorList>
            <person name="Poehlein A."/>
            <person name="Montoya Solano J.D."/>
            <person name="Flitsch S."/>
            <person name="Krabben P."/>
            <person name="Duerre P."/>
            <person name="Daniel R."/>
        </authorList>
    </citation>
    <scope>NUCLEOTIDE SEQUENCE [LARGE SCALE GENOMIC DNA]</scope>
    <source>
        <strain evidence="2 3">DSM 2619</strain>
    </source>
</reference>
<evidence type="ECO:0000313" key="3">
    <source>
        <dbReference type="Proteomes" id="UP000190890"/>
    </source>
</evidence>
<dbReference type="PANTHER" id="PTHR43649:SF12">
    <property type="entry name" value="DIACETYLCHITOBIOSE BINDING PROTEIN DASA"/>
    <property type="match status" value="1"/>
</dbReference>
<dbReference type="PANTHER" id="PTHR43649">
    <property type="entry name" value="ARABINOSE-BINDING PROTEIN-RELATED"/>
    <property type="match status" value="1"/>
</dbReference>
<comment type="caution">
    <text evidence="2">The sequence shown here is derived from an EMBL/GenBank/DDBJ whole genome shotgun (WGS) entry which is preliminary data.</text>
</comment>
<dbReference type="AlphaFoldDB" id="A0A1S8TLZ1"/>
<dbReference type="InterPro" id="IPR050490">
    <property type="entry name" value="Bact_solute-bd_prot1"/>
</dbReference>
<gene>
    <name evidence="2" type="ORF">CLPUN_18360</name>
</gene>
<feature type="signal peptide" evidence="1">
    <location>
        <begin position="1"/>
        <end position="23"/>
    </location>
</feature>
<evidence type="ECO:0000313" key="2">
    <source>
        <dbReference type="EMBL" id="OOM78788.1"/>
    </source>
</evidence>
<keyword evidence="1" id="KW-0732">Signal</keyword>
<dbReference type="InterPro" id="IPR006059">
    <property type="entry name" value="SBP"/>
</dbReference>